<dbReference type="Gramene" id="TraesCS2A02G029100.1">
    <property type="protein sequence ID" value="TraesCS2A02G029100.1.cds1"/>
    <property type="gene ID" value="TraesCS2A02G029100"/>
</dbReference>
<dbReference type="Gramene" id="TraesCS2A03G0057300.1">
    <property type="protein sequence ID" value="TraesCS2A03G0057300.1.CDS1"/>
    <property type="gene ID" value="TraesCS2A03G0057300"/>
</dbReference>
<reference evidence="3" key="2">
    <citation type="submission" date="2018-10" db="UniProtKB">
        <authorList>
            <consortium name="EnsemblPlants"/>
        </authorList>
    </citation>
    <scope>IDENTIFICATION</scope>
</reference>
<protein>
    <submittedName>
        <fullName evidence="3">Uncharacterized protein</fullName>
    </submittedName>
</protein>
<dbReference type="GO" id="GO:0008194">
    <property type="term" value="F:UDP-glycosyltransferase activity"/>
    <property type="evidence" value="ECO:0007669"/>
    <property type="project" value="InterPro"/>
</dbReference>
<dbReference type="Gramene" id="TraesKAR2A01G0012570.1">
    <property type="protein sequence ID" value="cds.TraesKAR2A01G0012570.1"/>
    <property type="gene ID" value="TraesKAR2A01G0012570"/>
</dbReference>
<sequence length="104" mass="11497">MEGLSAGVPMLCWPFFAEQQTNSRYACMEWGVGMEVGDDVRREVVEERIREVMGVGEAGREMRRKAVEWSEIAVRATAQHGGRSLANLESLLKDVLLSAGKNVG</sequence>
<dbReference type="STRING" id="4565.A0A3B6AR37"/>
<organism evidence="3">
    <name type="scientific">Triticum aestivum</name>
    <name type="common">Wheat</name>
    <dbReference type="NCBI Taxonomy" id="4565"/>
    <lineage>
        <taxon>Eukaryota</taxon>
        <taxon>Viridiplantae</taxon>
        <taxon>Streptophyta</taxon>
        <taxon>Embryophyta</taxon>
        <taxon>Tracheophyta</taxon>
        <taxon>Spermatophyta</taxon>
        <taxon>Magnoliopsida</taxon>
        <taxon>Liliopsida</taxon>
        <taxon>Poales</taxon>
        <taxon>Poaceae</taxon>
        <taxon>BOP clade</taxon>
        <taxon>Pooideae</taxon>
        <taxon>Triticodae</taxon>
        <taxon>Triticeae</taxon>
        <taxon>Triticinae</taxon>
        <taxon>Triticum</taxon>
    </lineage>
</organism>
<comment type="similarity">
    <text evidence="1">Belongs to the UDP-glycosyltransferase family.</text>
</comment>
<accession>A0A3B6AR37</accession>
<evidence type="ECO:0000256" key="1">
    <source>
        <dbReference type="ARBA" id="ARBA00009995"/>
    </source>
</evidence>
<dbReference type="Pfam" id="PF00201">
    <property type="entry name" value="UDPGT"/>
    <property type="match status" value="1"/>
</dbReference>
<dbReference type="Gene3D" id="3.40.50.2000">
    <property type="entry name" value="Glycogen Phosphorylase B"/>
    <property type="match status" value="2"/>
</dbReference>
<proteinExistence type="inferred from homology"/>
<dbReference type="PaxDb" id="4565-Traes_2AS_3FC833539.1"/>
<dbReference type="EnsemblPlants" id="TraesCS2A02G029100.1">
    <property type="protein sequence ID" value="TraesCS2A02G029100.1.cds1"/>
    <property type="gene ID" value="TraesCS2A02G029100"/>
</dbReference>
<name>A0A3B6AR37_WHEAT</name>
<evidence type="ECO:0000313" key="3">
    <source>
        <dbReference type="EnsemblPlants" id="TraesCS2A02G029100.1.cds1"/>
    </source>
</evidence>
<dbReference type="OrthoDB" id="780888at2759"/>
<dbReference type="PANTHER" id="PTHR11926:SF893">
    <property type="entry name" value="UDP-GLYCOSYLTRANSFERASES DOMAIN-CONTAINING PROTEIN"/>
    <property type="match status" value="1"/>
</dbReference>
<keyword evidence="4" id="KW-1185">Reference proteome</keyword>
<dbReference type="OMA" id="WCAHDIA"/>
<evidence type="ECO:0000313" key="4">
    <source>
        <dbReference type="Proteomes" id="UP000019116"/>
    </source>
</evidence>
<dbReference type="Proteomes" id="UP000019116">
    <property type="component" value="Chromosome 2A"/>
</dbReference>
<dbReference type="Gramene" id="TraesCLE_scaffold_086041_01G000100.1">
    <property type="protein sequence ID" value="TraesCLE_scaffold_086041_01G000100.1"/>
    <property type="gene ID" value="TraesCLE_scaffold_086041_01G000100"/>
</dbReference>
<dbReference type="Gramene" id="TraesROB_scaffold_041085_01G000600.1">
    <property type="protein sequence ID" value="TraesROB_scaffold_041085_01G000600.1"/>
    <property type="gene ID" value="TraesROB_scaffold_041085_01G000600"/>
</dbReference>
<evidence type="ECO:0000256" key="2">
    <source>
        <dbReference type="ARBA" id="ARBA00022679"/>
    </source>
</evidence>
<dbReference type="Gramene" id="TraesCAD_scaffold_235882_01G000100.1">
    <property type="protein sequence ID" value="TraesCAD_scaffold_235882_01G000100.1"/>
    <property type="gene ID" value="TraesCAD_scaffold_235882_01G000100"/>
</dbReference>
<dbReference type="SMR" id="A0A3B6AR37"/>
<reference evidence="3" key="1">
    <citation type="submission" date="2018-08" db="EMBL/GenBank/DDBJ databases">
        <authorList>
            <person name="Rossello M."/>
        </authorList>
    </citation>
    <scope>NUCLEOTIDE SEQUENCE [LARGE SCALE GENOMIC DNA]</scope>
    <source>
        <strain evidence="3">cv. Chinese Spring</strain>
    </source>
</reference>
<dbReference type="Gramene" id="TraesWEE_scaffold_083594_01G000100.1">
    <property type="protein sequence ID" value="TraesWEE_scaffold_083594_01G000100.1"/>
    <property type="gene ID" value="TraesWEE_scaffold_083594_01G000100"/>
</dbReference>
<dbReference type="PANTHER" id="PTHR11926">
    <property type="entry name" value="GLUCOSYL/GLUCURONOSYL TRANSFERASES"/>
    <property type="match status" value="1"/>
</dbReference>
<dbReference type="AlphaFoldDB" id="A0A3B6AR37"/>
<dbReference type="InterPro" id="IPR002213">
    <property type="entry name" value="UDP_glucos_trans"/>
</dbReference>
<dbReference type="SUPFAM" id="SSF53756">
    <property type="entry name" value="UDP-Glycosyltransferase/glycogen phosphorylase"/>
    <property type="match status" value="1"/>
</dbReference>
<keyword evidence="2" id="KW-0808">Transferase</keyword>